<dbReference type="PROSITE" id="PS50878">
    <property type="entry name" value="RT_POL"/>
    <property type="match status" value="1"/>
</dbReference>
<dbReference type="SUPFAM" id="SSF56219">
    <property type="entry name" value="DNase I-like"/>
    <property type="match status" value="1"/>
</dbReference>
<dbReference type="SUPFAM" id="SSF56672">
    <property type="entry name" value="DNA/RNA polymerases"/>
    <property type="match status" value="1"/>
</dbReference>
<dbReference type="RefSeq" id="XP_027064499.2">
    <property type="nucleotide sequence ID" value="XM_027208698.2"/>
</dbReference>
<dbReference type="InterPro" id="IPR036691">
    <property type="entry name" value="Endo/exonu/phosph_ase_sf"/>
</dbReference>
<feature type="domain" description="RNase H type-1" evidence="3">
    <location>
        <begin position="1227"/>
        <end position="1355"/>
    </location>
</feature>
<evidence type="ECO:0000259" key="2">
    <source>
        <dbReference type="PROSITE" id="PS50878"/>
    </source>
</evidence>
<gene>
    <name evidence="5" type="primary">LOC113690699</name>
</gene>
<evidence type="ECO:0000313" key="5">
    <source>
        <dbReference type="RefSeq" id="XP_027064499.2"/>
    </source>
</evidence>
<reference evidence="5" key="2">
    <citation type="submission" date="2025-08" db="UniProtKB">
        <authorList>
            <consortium name="RefSeq"/>
        </authorList>
    </citation>
    <scope>IDENTIFICATION</scope>
    <source>
        <tissue evidence="5">Leaves</tissue>
    </source>
</reference>
<dbReference type="GO" id="GO:0004523">
    <property type="term" value="F:RNA-DNA hybrid ribonuclease activity"/>
    <property type="evidence" value="ECO:0007669"/>
    <property type="project" value="InterPro"/>
</dbReference>
<reference evidence="4" key="1">
    <citation type="journal article" date="2025" name="Foods">
        <title>Unveiling the Microbial Signatures of Arabica Coffee Cherries: Insights into Ripeness Specific Diversity, Functional Traits, and Implications for Quality and Safety.</title>
        <authorList>
            <consortium name="RefSeq"/>
            <person name="Tenea G.N."/>
            <person name="Cifuentes V."/>
            <person name="Reyes P."/>
            <person name="Cevallos-Vallejos M."/>
        </authorList>
    </citation>
    <scope>NUCLEOTIDE SEQUENCE [LARGE SCALE GENOMIC DNA]</scope>
</reference>
<dbReference type="InterPro" id="IPR052343">
    <property type="entry name" value="Retrotransposon-Effector_Assoc"/>
</dbReference>
<dbReference type="SUPFAM" id="SSF53098">
    <property type="entry name" value="Ribonuclease H-like"/>
    <property type="match status" value="1"/>
</dbReference>
<dbReference type="PROSITE" id="PS50879">
    <property type="entry name" value="RNASE_H_1"/>
    <property type="match status" value="1"/>
</dbReference>
<evidence type="ECO:0008006" key="6">
    <source>
        <dbReference type="Google" id="ProtNLM"/>
    </source>
</evidence>
<feature type="domain" description="Reverse transcriptase" evidence="2">
    <location>
        <begin position="522"/>
        <end position="802"/>
    </location>
</feature>
<evidence type="ECO:0000259" key="3">
    <source>
        <dbReference type="PROSITE" id="PS50879"/>
    </source>
</evidence>
<dbReference type="CDD" id="cd06222">
    <property type="entry name" value="RNase_H_like"/>
    <property type="match status" value="1"/>
</dbReference>
<dbReference type="Gene3D" id="3.60.10.10">
    <property type="entry name" value="Endonuclease/exonuclease/phosphatase"/>
    <property type="match status" value="1"/>
</dbReference>
<dbReference type="InterPro" id="IPR012337">
    <property type="entry name" value="RNaseH-like_sf"/>
</dbReference>
<accession>A0A6P6SFA5</accession>
<dbReference type="OrthoDB" id="5598377at2759"/>
<dbReference type="Pfam" id="PF00078">
    <property type="entry name" value="RVT_1"/>
    <property type="match status" value="1"/>
</dbReference>
<dbReference type="InterPro" id="IPR044730">
    <property type="entry name" value="RNase_H-like_dom_plant"/>
</dbReference>
<dbReference type="InterPro" id="IPR026960">
    <property type="entry name" value="RVT-Znf"/>
</dbReference>
<evidence type="ECO:0000313" key="4">
    <source>
        <dbReference type="Proteomes" id="UP001652660"/>
    </source>
</evidence>
<proteinExistence type="predicted"/>
<dbReference type="Proteomes" id="UP001652660">
    <property type="component" value="Chromosome 5c"/>
</dbReference>
<sequence>MGAASQGEEPGLHLDSCKMGMVVRPEEMDVALAKVSIEGQMGVEIMEEEVVGTQRRKDSLSPKEEGRTRLEYGAGMEALNLEDGSLSLANMQLIVDLDDTQGRLADSLHLDSVADAEGVVNHLSGGEGQWERAHARHRGVRARFPSDRTLRSMLDREMLWAELLLDKPTETPWFLAGDLNVIAQEEEKRGGVPFQLNEGVEIARFMVEAGVMDAGFSGSKYTWCNNRQGRARIWKRLDRVLLNLEALQMGSSFLVQHLARDPSDHSPLLMTASFRFDHKPKPFRFLNVWTTKAGLRDVIRDAWSGEFGGSPLGSLASKLRAVKQALKGWSRDSFGDIFKAVKEAERAVQEAEVAQEQDSSDSVQRALNVARERLRVTLVVEEGFWKQKARVRWLKDGDRNTKYFHAVVAERRSRAIIHRIRGPTGAWVESEDLIGKEAIGFFQGLFTAEAPPSTYEFLNTIPRLVTDQDNSGLMEPPTLEDVKKVIFSMDSESVVGPDGFTGEFFTFAWDVIAEDVYQAVLSFFCGAELPRSITATNIVLIPKVQCPQDFTQYCLISLCNFLNKVLSRILSDRLAKLLPRIISPQQSGFVKGRQIADNFLLAQELVADIGKQSRGGNVVLKLDMMKAYDRVSWYFLLQVLRRFGFSESWIDAIWRLVSNVWFSVLINGTPQGFFRSTRGLRQGDPLSPALFVIGSEALSRALNAMVEQRQFQPYKIPIGCPIVTHLAFADDVVIFTSGLKSSLRLVMRAVEDYCEVSGQKINKQKSAFLVHPRLSPYRCSIIRHLTGFQNRSFPIRYLGCPLYTGRRKKEYFGEVCKAIVGRILFWKQRILSPGGRVVLLKHVLSSLPIHLLAAASPTKGVLREIEREMAAFLWGSSEYGPRFHWMKWEDLCRPQGRSLWASFIAAKYCRGRHPCLVEERIGSSYTWRRMCMVQGVMEENIGWIVRSGTMDFWHDNWTGSGPLCRQVEVFQDHRVADFVIGGEWSAPLLSKVLQPEVFRLVMASSPPALQGEDRMVWMLTPAGEFSVASAMSLVRAHSNGSLGSACIWHRFLPVTISFFMLRLLSDRLPLMEQLRRFGVQGPSRCCCCINPQEEQLNHLFCTGETARQVWKAFDFPGGCSDGINSVRHRAISWWIRPASNRYLAFVYRLLPSLICWEVWRARTNGFMQGGRVEGGVVITRVMHWLKELLHLQFPSLPWAHATWVSLHDYLEMRPRRWLIWPVKWLPPPEGYKLNTDGCSLGNPGRSGGGGLLRDCHGGFLFGFSCYFGITTSLHAELRALVYGVRQCVARGYTQLHLEVDSLTLVQILSGGHACPWRLQVEVDEILRLQSLVRSITHCWREANQPADRLAKLGAIRRDAVFFDSFDSLPLMARGEIRDWCMTQSQKGDLDFDSKIEKAAKYLRKQTRLQKQTLQPSSPGFHITLEIAESGNSGDEEMAEENRNNGNNQ</sequence>
<evidence type="ECO:0000256" key="1">
    <source>
        <dbReference type="SAM" id="MobiDB-lite"/>
    </source>
</evidence>
<dbReference type="InterPro" id="IPR002156">
    <property type="entry name" value="RNaseH_domain"/>
</dbReference>
<dbReference type="Gene3D" id="3.30.420.10">
    <property type="entry name" value="Ribonuclease H-like superfamily/Ribonuclease H"/>
    <property type="match status" value="1"/>
</dbReference>
<dbReference type="Pfam" id="PF13456">
    <property type="entry name" value="RVT_3"/>
    <property type="match status" value="1"/>
</dbReference>
<dbReference type="CDD" id="cd01650">
    <property type="entry name" value="RT_nLTR_like"/>
    <property type="match status" value="1"/>
</dbReference>
<dbReference type="InterPro" id="IPR036397">
    <property type="entry name" value="RNaseH_sf"/>
</dbReference>
<keyword evidence="4" id="KW-1185">Reference proteome</keyword>
<protein>
    <recommendedName>
        <fullName evidence="6">Reverse transcriptase domain-containing protein</fullName>
    </recommendedName>
</protein>
<organism evidence="4 5">
    <name type="scientific">Coffea arabica</name>
    <name type="common">Arabian coffee</name>
    <dbReference type="NCBI Taxonomy" id="13443"/>
    <lineage>
        <taxon>Eukaryota</taxon>
        <taxon>Viridiplantae</taxon>
        <taxon>Streptophyta</taxon>
        <taxon>Embryophyta</taxon>
        <taxon>Tracheophyta</taxon>
        <taxon>Spermatophyta</taxon>
        <taxon>Magnoliopsida</taxon>
        <taxon>eudicotyledons</taxon>
        <taxon>Gunneridae</taxon>
        <taxon>Pentapetalae</taxon>
        <taxon>asterids</taxon>
        <taxon>lamiids</taxon>
        <taxon>Gentianales</taxon>
        <taxon>Rubiaceae</taxon>
        <taxon>Ixoroideae</taxon>
        <taxon>Gardenieae complex</taxon>
        <taxon>Bertiereae - Coffeeae clade</taxon>
        <taxon>Coffeeae</taxon>
        <taxon>Coffea</taxon>
    </lineage>
</organism>
<feature type="region of interest" description="Disordered" evidence="1">
    <location>
        <begin position="1410"/>
        <end position="1448"/>
    </location>
</feature>
<dbReference type="PANTHER" id="PTHR46890:SF28">
    <property type="entry name" value="REVERSE TRANSCRIPTASE DOMAIN-CONTAINING PROTEIN"/>
    <property type="match status" value="1"/>
</dbReference>
<dbReference type="InterPro" id="IPR043502">
    <property type="entry name" value="DNA/RNA_pol_sf"/>
</dbReference>
<name>A0A6P6SFA5_COFAR</name>
<dbReference type="GO" id="GO:0003676">
    <property type="term" value="F:nucleic acid binding"/>
    <property type="evidence" value="ECO:0007669"/>
    <property type="project" value="InterPro"/>
</dbReference>
<dbReference type="PANTHER" id="PTHR46890">
    <property type="entry name" value="NON-LTR RETROLELEMENT REVERSE TRANSCRIPTASE-LIKE PROTEIN-RELATED"/>
    <property type="match status" value="1"/>
</dbReference>
<dbReference type="InterPro" id="IPR000477">
    <property type="entry name" value="RT_dom"/>
</dbReference>
<dbReference type="GeneID" id="113690699"/>
<dbReference type="Pfam" id="PF13966">
    <property type="entry name" value="zf-RVT"/>
    <property type="match status" value="1"/>
</dbReference>